<dbReference type="CDD" id="cd11064">
    <property type="entry name" value="CYP86A"/>
    <property type="match status" value="1"/>
</dbReference>
<dbReference type="AlphaFoldDB" id="K3WS28"/>
<keyword evidence="2 5" id="KW-0479">Metal-binding</keyword>
<keyword evidence="3" id="KW-0560">Oxidoreductase</keyword>
<dbReference type="VEuPathDB" id="FungiDB:PYU1_G007756"/>
<comment type="cofactor">
    <cofactor evidence="5">
        <name>heme</name>
        <dbReference type="ChEBI" id="CHEBI:30413"/>
    </cofactor>
</comment>
<proteinExistence type="inferred from homology"/>
<dbReference type="EMBL" id="GL376617">
    <property type="status" value="NOT_ANNOTATED_CDS"/>
    <property type="molecule type" value="Genomic_DNA"/>
</dbReference>
<accession>K3WS28</accession>
<dbReference type="InterPro" id="IPR002401">
    <property type="entry name" value="Cyt_P450_E_grp-I"/>
</dbReference>
<reference evidence="7" key="3">
    <citation type="submission" date="2015-02" db="UniProtKB">
        <authorList>
            <consortium name="EnsemblProtists"/>
        </authorList>
    </citation>
    <scope>IDENTIFICATION</scope>
    <source>
        <strain evidence="7">DAOM BR144</strain>
    </source>
</reference>
<dbReference type="InParanoid" id="K3WS28"/>
<reference evidence="8" key="2">
    <citation type="submission" date="2010-04" db="EMBL/GenBank/DDBJ databases">
        <authorList>
            <person name="Buell R."/>
            <person name="Hamilton J."/>
            <person name="Hostetler J."/>
        </authorList>
    </citation>
    <scope>NUCLEOTIDE SEQUENCE [LARGE SCALE GENOMIC DNA]</scope>
    <source>
        <strain evidence="8">DAOM:BR144</strain>
    </source>
</reference>
<dbReference type="InterPro" id="IPR036396">
    <property type="entry name" value="Cyt_P450_sf"/>
</dbReference>
<feature type="compositionally biased region" description="Polar residues" evidence="6">
    <location>
        <begin position="300"/>
        <end position="311"/>
    </location>
</feature>
<keyword evidence="5" id="KW-0349">Heme</keyword>
<dbReference type="InterPro" id="IPR001128">
    <property type="entry name" value="Cyt_P450"/>
</dbReference>
<dbReference type="Gene3D" id="1.10.630.10">
    <property type="entry name" value="Cytochrome P450"/>
    <property type="match status" value="1"/>
</dbReference>
<evidence type="ECO:0008006" key="9">
    <source>
        <dbReference type="Google" id="ProtNLM"/>
    </source>
</evidence>
<dbReference type="Proteomes" id="UP000019132">
    <property type="component" value="Unassembled WGS sequence"/>
</dbReference>
<dbReference type="GO" id="GO:0004497">
    <property type="term" value="F:monooxygenase activity"/>
    <property type="evidence" value="ECO:0007669"/>
    <property type="project" value="InterPro"/>
</dbReference>
<dbReference type="PRINTS" id="PR00463">
    <property type="entry name" value="EP450I"/>
</dbReference>
<protein>
    <recommendedName>
        <fullName evidence="9">Cytochrome P450</fullName>
    </recommendedName>
</protein>
<sequence>MLKFTQLQAIAQDREQALTVASVTTALAGLWLVYSYGSVDKRRHGSRKLPQPASTLPMLGNTLDAMKAQRFRMYDWLTEQSELHDGPWLFTIINRSPTIVATSPEIFEDVLKTQFDVFPKGEQARNVLTDLFGRGILPVDGDDWYFQRKTASHLFSLQIMNDVMHEVVSEKLREFCKVLTVYATTTTANGELQAVGMKSLLSHFTSDVFGKIGFGVELNCLQTGLERGADATGDGNAFIDAFSQCARIIQVRLTQPQWLWKLKRFFNIGEEKLNRECVKIVNDLMYNIISQSFEKKRQQQQDPAKNGSATKKPSKTKDLISLFLESKIQRPGTKDKQSVRRADMQLIRDTVVNFIFAGKDTTSQSMAYFILMMNRYPEIADKIRAELKQKLGMDAASSKIPSMEELKQLTYLEAVVRENLRLNPPVPVSGRTACADTVLCDGTFVAKGTRIALATYAQGRMKSIWGEDAAEFNPDRWIDPTTGNLISVSAYKFSTFFAGPRTCLGLNFALMEMKMTLAVLLSKFELKTVEDPWTMTYEPALVMTVKGPLKVHVHRITC</sequence>
<dbReference type="OMA" id="VHAAMYE"/>
<dbReference type="SUPFAM" id="SSF48264">
    <property type="entry name" value="Cytochrome P450"/>
    <property type="match status" value="1"/>
</dbReference>
<evidence type="ECO:0000256" key="6">
    <source>
        <dbReference type="SAM" id="MobiDB-lite"/>
    </source>
</evidence>
<feature type="binding site" description="axial binding residue" evidence="5">
    <location>
        <position position="503"/>
    </location>
    <ligand>
        <name>heme</name>
        <dbReference type="ChEBI" id="CHEBI:30413"/>
    </ligand>
    <ligandPart>
        <name>Fe</name>
        <dbReference type="ChEBI" id="CHEBI:18248"/>
    </ligandPart>
</feature>
<evidence type="ECO:0000256" key="5">
    <source>
        <dbReference type="PIRSR" id="PIRSR602401-1"/>
    </source>
</evidence>
<keyword evidence="4 5" id="KW-0408">Iron</keyword>
<organism evidence="7 8">
    <name type="scientific">Globisporangium ultimum (strain ATCC 200006 / CBS 805.95 / DAOM BR144)</name>
    <name type="common">Pythium ultimum</name>
    <dbReference type="NCBI Taxonomy" id="431595"/>
    <lineage>
        <taxon>Eukaryota</taxon>
        <taxon>Sar</taxon>
        <taxon>Stramenopiles</taxon>
        <taxon>Oomycota</taxon>
        <taxon>Peronosporomycetes</taxon>
        <taxon>Pythiales</taxon>
        <taxon>Pythiaceae</taxon>
        <taxon>Globisporangium</taxon>
    </lineage>
</organism>
<dbReference type="GO" id="GO:0005506">
    <property type="term" value="F:iron ion binding"/>
    <property type="evidence" value="ECO:0007669"/>
    <property type="project" value="InterPro"/>
</dbReference>
<name>K3WS28_GLOUD</name>
<evidence type="ECO:0000313" key="7">
    <source>
        <dbReference type="EnsemblProtists" id="PYU1_T007772"/>
    </source>
</evidence>
<evidence type="ECO:0000256" key="3">
    <source>
        <dbReference type="ARBA" id="ARBA00023002"/>
    </source>
</evidence>
<dbReference type="PRINTS" id="PR00385">
    <property type="entry name" value="P450"/>
</dbReference>
<evidence type="ECO:0000256" key="1">
    <source>
        <dbReference type="ARBA" id="ARBA00010617"/>
    </source>
</evidence>
<feature type="region of interest" description="Disordered" evidence="6">
    <location>
        <begin position="295"/>
        <end position="314"/>
    </location>
</feature>
<dbReference type="STRING" id="431595.K3WS28"/>
<dbReference type="PANTHER" id="PTHR24296">
    <property type="entry name" value="CYTOCHROME P450"/>
    <property type="match status" value="1"/>
</dbReference>
<evidence type="ECO:0000256" key="2">
    <source>
        <dbReference type="ARBA" id="ARBA00022723"/>
    </source>
</evidence>
<dbReference type="GO" id="GO:0020037">
    <property type="term" value="F:heme binding"/>
    <property type="evidence" value="ECO:0007669"/>
    <property type="project" value="InterPro"/>
</dbReference>
<dbReference type="eggNOG" id="KOG0157">
    <property type="taxonomic scope" value="Eukaryota"/>
</dbReference>
<dbReference type="HOGENOM" id="CLU_001570_27_2_1"/>
<reference evidence="8" key="1">
    <citation type="journal article" date="2010" name="Genome Biol.">
        <title>Genome sequence of the necrotrophic plant pathogen Pythium ultimum reveals original pathogenicity mechanisms and effector repertoire.</title>
        <authorList>
            <person name="Levesque C.A."/>
            <person name="Brouwer H."/>
            <person name="Cano L."/>
            <person name="Hamilton J.P."/>
            <person name="Holt C."/>
            <person name="Huitema E."/>
            <person name="Raffaele S."/>
            <person name="Robideau G.P."/>
            <person name="Thines M."/>
            <person name="Win J."/>
            <person name="Zerillo M.M."/>
            <person name="Beakes G.W."/>
            <person name="Boore J.L."/>
            <person name="Busam D."/>
            <person name="Dumas B."/>
            <person name="Ferriera S."/>
            <person name="Fuerstenberg S.I."/>
            <person name="Gachon C.M."/>
            <person name="Gaulin E."/>
            <person name="Govers F."/>
            <person name="Grenville-Briggs L."/>
            <person name="Horner N."/>
            <person name="Hostetler J."/>
            <person name="Jiang R.H."/>
            <person name="Johnson J."/>
            <person name="Krajaejun T."/>
            <person name="Lin H."/>
            <person name="Meijer H.J."/>
            <person name="Moore B."/>
            <person name="Morris P."/>
            <person name="Phuntmart V."/>
            <person name="Puiu D."/>
            <person name="Shetty J."/>
            <person name="Stajich J.E."/>
            <person name="Tripathy S."/>
            <person name="Wawra S."/>
            <person name="van West P."/>
            <person name="Whitty B.R."/>
            <person name="Coutinho P.M."/>
            <person name="Henrissat B."/>
            <person name="Martin F."/>
            <person name="Thomas P.D."/>
            <person name="Tyler B.M."/>
            <person name="De Vries R.P."/>
            <person name="Kamoun S."/>
            <person name="Yandell M."/>
            <person name="Tisserat N."/>
            <person name="Buell C.R."/>
        </authorList>
    </citation>
    <scope>NUCLEOTIDE SEQUENCE</scope>
    <source>
        <strain evidence="8">DAOM:BR144</strain>
    </source>
</reference>
<dbReference type="EnsemblProtists" id="PYU1_T007772">
    <property type="protein sequence ID" value="PYU1_T007772"/>
    <property type="gene ID" value="PYU1_G007756"/>
</dbReference>
<evidence type="ECO:0000313" key="8">
    <source>
        <dbReference type="Proteomes" id="UP000019132"/>
    </source>
</evidence>
<dbReference type="GO" id="GO:0016705">
    <property type="term" value="F:oxidoreductase activity, acting on paired donors, with incorporation or reduction of molecular oxygen"/>
    <property type="evidence" value="ECO:0007669"/>
    <property type="project" value="InterPro"/>
</dbReference>
<evidence type="ECO:0000256" key="4">
    <source>
        <dbReference type="ARBA" id="ARBA00023004"/>
    </source>
</evidence>
<comment type="similarity">
    <text evidence="1">Belongs to the cytochrome P450 family.</text>
</comment>
<dbReference type="Pfam" id="PF00067">
    <property type="entry name" value="p450"/>
    <property type="match status" value="1"/>
</dbReference>
<keyword evidence="8" id="KW-1185">Reference proteome</keyword>